<dbReference type="InterPro" id="IPR016181">
    <property type="entry name" value="Acyl_CoA_acyltransferase"/>
</dbReference>
<dbReference type="Proteomes" id="UP000198825">
    <property type="component" value="Chromosome I"/>
</dbReference>
<dbReference type="Pfam" id="PF00583">
    <property type="entry name" value="Acetyltransf_1"/>
    <property type="match status" value="1"/>
</dbReference>
<dbReference type="GO" id="GO:0016747">
    <property type="term" value="F:acyltransferase activity, transferring groups other than amino-acyl groups"/>
    <property type="evidence" value="ECO:0007669"/>
    <property type="project" value="InterPro"/>
</dbReference>
<dbReference type="SUPFAM" id="SSF55729">
    <property type="entry name" value="Acyl-CoA N-acyltransferases (Nat)"/>
    <property type="match status" value="1"/>
</dbReference>
<proteinExistence type="predicted"/>
<evidence type="ECO:0000259" key="1">
    <source>
        <dbReference type="PROSITE" id="PS51186"/>
    </source>
</evidence>
<keyword evidence="2" id="KW-0808">Transferase</keyword>
<organism evidence="2 3">
    <name type="scientific">Microlunatus sagamiharensis</name>
    <dbReference type="NCBI Taxonomy" id="546874"/>
    <lineage>
        <taxon>Bacteria</taxon>
        <taxon>Bacillati</taxon>
        <taxon>Actinomycetota</taxon>
        <taxon>Actinomycetes</taxon>
        <taxon>Propionibacteriales</taxon>
        <taxon>Propionibacteriaceae</taxon>
        <taxon>Microlunatus</taxon>
    </lineage>
</organism>
<protein>
    <submittedName>
        <fullName evidence="2">Acetyltransferase (GNAT) family protein</fullName>
    </submittedName>
</protein>
<dbReference type="EMBL" id="LT629799">
    <property type="protein sequence ID" value="SDU91224.1"/>
    <property type="molecule type" value="Genomic_DNA"/>
</dbReference>
<gene>
    <name evidence="2" type="ORF">SAMN04488544_1859</name>
</gene>
<evidence type="ECO:0000313" key="2">
    <source>
        <dbReference type="EMBL" id="SDU91224.1"/>
    </source>
</evidence>
<feature type="domain" description="N-acetyltransferase" evidence="1">
    <location>
        <begin position="5"/>
        <end position="146"/>
    </location>
</feature>
<dbReference type="CDD" id="cd04301">
    <property type="entry name" value="NAT_SF"/>
    <property type="match status" value="1"/>
</dbReference>
<dbReference type="RefSeq" id="WP_091074176.1">
    <property type="nucleotide sequence ID" value="NZ_LT629799.1"/>
</dbReference>
<sequence>MGATVGYRVRGPVDDVALSALHDAAFGAGSGGPGPVLPWNTRLHQHSLTWVEAYTVGRVTTRVELVGFVNVGWDGGLHAFLLDTCVAPERQGEGIGAELVRRAAGATVEAGCAWLHVDFEPHLHPFYARCGFSPTQAGLMRLAPPG</sequence>
<dbReference type="InterPro" id="IPR000182">
    <property type="entry name" value="GNAT_dom"/>
</dbReference>
<evidence type="ECO:0000313" key="3">
    <source>
        <dbReference type="Proteomes" id="UP000198825"/>
    </source>
</evidence>
<reference evidence="3" key="1">
    <citation type="submission" date="2016-10" db="EMBL/GenBank/DDBJ databases">
        <authorList>
            <person name="Varghese N."/>
            <person name="Submissions S."/>
        </authorList>
    </citation>
    <scope>NUCLEOTIDE SEQUENCE [LARGE SCALE GENOMIC DNA]</scope>
    <source>
        <strain evidence="3">DSM 21743</strain>
    </source>
</reference>
<keyword evidence="3" id="KW-1185">Reference proteome</keyword>
<name>A0A1H2MDS8_9ACTN</name>
<dbReference type="Gene3D" id="3.40.630.30">
    <property type="match status" value="1"/>
</dbReference>
<dbReference type="STRING" id="546874.SAMN04488544_1859"/>
<dbReference type="OrthoDB" id="4549080at2"/>
<dbReference type="AlphaFoldDB" id="A0A1H2MDS8"/>
<accession>A0A1H2MDS8</accession>
<dbReference type="PROSITE" id="PS51186">
    <property type="entry name" value="GNAT"/>
    <property type="match status" value="1"/>
</dbReference>